<dbReference type="Gene3D" id="2.30.29.50">
    <property type="entry name" value="Bacterial Pleckstrin homology domain"/>
    <property type="match status" value="1"/>
</dbReference>
<feature type="domain" description="Bacterial Pleckstrin homology" evidence="1">
    <location>
        <begin position="35"/>
        <end position="149"/>
    </location>
</feature>
<protein>
    <submittedName>
        <fullName evidence="2">PH (Pleckstrin Homology) domain-containing protein</fullName>
    </submittedName>
</protein>
<accession>A0A316G0W9</accession>
<proteinExistence type="predicted"/>
<sequence length="152" mass="16622">MQSRDCMLSNGRAGDQARRLAGAGYRGPVIDFSSPSVFKLTPVDPGSVYSQVAPLLIQGEQLIYAFKTTRDFVAFTNKRLIAANVQGMTGKKVDFTSLPYNKIQAFSIETAGNFDRDAELELYFSGLGKVRLEFKASSDIRALGQLIAGFIL</sequence>
<gene>
    <name evidence="2" type="ORF">BC793_10624</name>
</gene>
<evidence type="ECO:0000313" key="3">
    <source>
        <dbReference type="Proteomes" id="UP000245697"/>
    </source>
</evidence>
<dbReference type="Proteomes" id="UP000245697">
    <property type="component" value="Unassembled WGS sequence"/>
</dbReference>
<dbReference type="AlphaFoldDB" id="A0A316G0W9"/>
<organism evidence="2 3">
    <name type="scientific">Actinoplanes xinjiangensis</name>
    <dbReference type="NCBI Taxonomy" id="512350"/>
    <lineage>
        <taxon>Bacteria</taxon>
        <taxon>Bacillati</taxon>
        <taxon>Actinomycetota</taxon>
        <taxon>Actinomycetes</taxon>
        <taxon>Micromonosporales</taxon>
        <taxon>Micromonosporaceae</taxon>
        <taxon>Actinoplanes</taxon>
    </lineage>
</organism>
<dbReference type="InterPro" id="IPR037063">
    <property type="entry name" value="PHb_sf"/>
</dbReference>
<evidence type="ECO:0000313" key="2">
    <source>
        <dbReference type="EMBL" id="PWK47997.1"/>
    </source>
</evidence>
<dbReference type="PANTHER" id="PTHR35796:SF3">
    <property type="entry name" value="BHLH DOMAIN-CONTAINING PROTEIN"/>
    <property type="match status" value="1"/>
</dbReference>
<dbReference type="PANTHER" id="PTHR35796">
    <property type="entry name" value="HYPOTHETICAL CYTOSOLIC PROTEIN"/>
    <property type="match status" value="1"/>
</dbReference>
<reference evidence="2 3" key="1">
    <citation type="submission" date="2018-05" db="EMBL/GenBank/DDBJ databases">
        <title>Genomic Encyclopedia of Archaeal and Bacterial Type Strains, Phase II (KMG-II): from individual species to whole genera.</title>
        <authorList>
            <person name="Goeker M."/>
        </authorList>
    </citation>
    <scope>NUCLEOTIDE SEQUENCE [LARGE SCALE GENOMIC DNA]</scope>
    <source>
        <strain evidence="2 3">DSM 45184</strain>
    </source>
</reference>
<name>A0A316G0W9_9ACTN</name>
<dbReference type="SUPFAM" id="SSF50729">
    <property type="entry name" value="PH domain-like"/>
    <property type="match status" value="1"/>
</dbReference>
<keyword evidence="3" id="KW-1185">Reference proteome</keyword>
<dbReference type="Pfam" id="PF08000">
    <property type="entry name" value="bPH_1"/>
    <property type="match status" value="1"/>
</dbReference>
<dbReference type="EMBL" id="QGGR01000006">
    <property type="protein sequence ID" value="PWK47997.1"/>
    <property type="molecule type" value="Genomic_DNA"/>
</dbReference>
<dbReference type="CDD" id="cd13225">
    <property type="entry name" value="PH-like_bacteria"/>
    <property type="match status" value="1"/>
</dbReference>
<comment type="caution">
    <text evidence="2">The sequence shown here is derived from an EMBL/GenBank/DDBJ whole genome shotgun (WGS) entry which is preliminary data.</text>
</comment>
<dbReference type="InterPro" id="IPR012544">
    <property type="entry name" value="PHb"/>
</dbReference>
<evidence type="ECO:0000259" key="1">
    <source>
        <dbReference type="Pfam" id="PF08000"/>
    </source>
</evidence>